<gene>
    <name evidence="2" type="ORF">Tco_0751340</name>
</gene>
<keyword evidence="2" id="KW-0808">Transferase</keyword>
<keyword evidence="2" id="KW-0695">RNA-directed DNA polymerase</keyword>
<evidence type="ECO:0000259" key="1">
    <source>
        <dbReference type="Pfam" id="PF03732"/>
    </source>
</evidence>
<feature type="domain" description="Retrotransposon gag" evidence="1">
    <location>
        <begin position="153"/>
        <end position="228"/>
    </location>
</feature>
<dbReference type="InterPro" id="IPR005162">
    <property type="entry name" value="Retrotrans_gag_dom"/>
</dbReference>
<evidence type="ECO:0000313" key="3">
    <source>
        <dbReference type="Proteomes" id="UP001151760"/>
    </source>
</evidence>
<reference evidence="2" key="2">
    <citation type="submission" date="2022-01" db="EMBL/GenBank/DDBJ databases">
        <authorList>
            <person name="Yamashiro T."/>
            <person name="Shiraishi A."/>
            <person name="Satake H."/>
            <person name="Nakayama K."/>
        </authorList>
    </citation>
    <scope>NUCLEOTIDE SEQUENCE</scope>
</reference>
<dbReference type="GO" id="GO:0003964">
    <property type="term" value="F:RNA-directed DNA polymerase activity"/>
    <property type="evidence" value="ECO:0007669"/>
    <property type="project" value="UniProtKB-KW"/>
</dbReference>
<proteinExistence type="predicted"/>
<comment type="caution">
    <text evidence="2">The sequence shown here is derived from an EMBL/GenBank/DDBJ whole genome shotgun (WGS) entry which is preliminary data.</text>
</comment>
<protein>
    <submittedName>
        <fullName evidence="2">Reverse transcriptase domain-containing protein</fullName>
    </submittedName>
</protein>
<keyword evidence="3" id="KW-1185">Reference proteome</keyword>
<accession>A0ABQ4Z3S0</accession>
<dbReference type="Proteomes" id="UP001151760">
    <property type="component" value="Unassembled WGS sequence"/>
</dbReference>
<dbReference type="Pfam" id="PF03732">
    <property type="entry name" value="Retrotrans_gag"/>
    <property type="match status" value="1"/>
</dbReference>
<organism evidence="2 3">
    <name type="scientific">Tanacetum coccineum</name>
    <dbReference type="NCBI Taxonomy" id="301880"/>
    <lineage>
        <taxon>Eukaryota</taxon>
        <taxon>Viridiplantae</taxon>
        <taxon>Streptophyta</taxon>
        <taxon>Embryophyta</taxon>
        <taxon>Tracheophyta</taxon>
        <taxon>Spermatophyta</taxon>
        <taxon>Magnoliopsida</taxon>
        <taxon>eudicotyledons</taxon>
        <taxon>Gunneridae</taxon>
        <taxon>Pentapetalae</taxon>
        <taxon>asterids</taxon>
        <taxon>campanulids</taxon>
        <taxon>Asterales</taxon>
        <taxon>Asteraceae</taxon>
        <taxon>Asteroideae</taxon>
        <taxon>Anthemideae</taxon>
        <taxon>Anthemidinae</taxon>
        <taxon>Tanacetum</taxon>
    </lineage>
</organism>
<sequence length="281" mass="32410">MHILRPHDKEYEKTREEVTKIPDYHNRTPETKQILERGTDSRVDSQTLARSLNEYSLLKSDIQVDETMTINHSGMTPEAIEELINRRVEEALAAHEATCAANALENGNGNPNENGRGNRPVARECTYQDFMKCQPLNFKGTKGVNSHKRTIGTEASFVMSWRELMKQMTEVYCPRNEIQKMETELWNLTIKNNDLTAYTQRFQELTMMCTKMVPREEDRVEKFIGGLPDNIQGNVIAVEPTRLQDSVRIANNLMDQNLKGYAMKNVENKRRLEVNQRDKCG</sequence>
<dbReference type="EMBL" id="BQNB010011003">
    <property type="protein sequence ID" value="GJS84799.1"/>
    <property type="molecule type" value="Genomic_DNA"/>
</dbReference>
<name>A0ABQ4Z3S0_9ASTR</name>
<keyword evidence="2" id="KW-0548">Nucleotidyltransferase</keyword>
<reference evidence="2" key="1">
    <citation type="journal article" date="2022" name="Int. J. Mol. Sci.">
        <title>Draft Genome of Tanacetum Coccineum: Genomic Comparison of Closely Related Tanacetum-Family Plants.</title>
        <authorList>
            <person name="Yamashiro T."/>
            <person name="Shiraishi A."/>
            <person name="Nakayama K."/>
            <person name="Satake H."/>
        </authorList>
    </citation>
    <scope>NUCLEOTIDE SEQUENCE</scope>
</reference>
<evidence type="ECO:0000313" key="2">
    <source>
        <dbReference type="EMBL" id="GJS84799.1"/>
    </source>
</evidence>